<organism evidence="3 4">
    <name type="scientific">Saccharothrix australiensis</name>
    <dbReference type="NCBI Taxonomy" id="2072"/>
    <lineage>
        <taxon>Bacteria</taxon>
        <taxon>Bacillati</taxon>
        <taxon>Actinomycetota</taxon>
        <taxon>Actinomycetes</taxon>
        <taxon>Pseudonocardiales</taxon>
        <taxon>Pseudonocardiaceae</taxon>
        <taxon>Saccharothrix</taxon>
    </lineage>
</organism>
<name>A0A495W8Y5_9PSEU</name>
<dbReference type="OrthoDB" id="9803968at2"/>
<dbReference type="RefSeq" id="WP_121010245.1">
    <property type="nucleotide sequence ID" value="NZ_RBXO01000001.1"/>
</dbReference>
<keyword evidence="4" id="KW-1185">Reference proteome</keyword>
<reference evidence="3 4" key="1">
    <citation type="submission" date="2018-10" db="EMBL/GenBank/DDBJ databases">
        <title>Sequencing the genomes of 1000 actinobacteria strains.</title>
        <authorList>
            <person name="Klenk H.-P."/>
        </authorList>
    </citation>
    <scope>NUCLEOTIDE SEQUENCE [LARGE SCALE GENOMIC DNA]</scope>
    <source>
        <strain evidence="3 4">DSM 43800</strain>
    </source>
</reference>
<protein>
    <submittedName>
        <fullName evidence="3">Long-chain acyl-CoA synthetase</fullName>
    </submittedName>
</protein>
<dbReference type="Pfam" id="PF13193">
    <property type="entry name" value="AMP-binding_C"/>
    <property type="match status" value="1"/>
</dbReference>
<dbReference type="InterPro" id="IPR000873">
    <property type="entry name" value="AMP-dep_synth/lig_dom"/>
</dbReference>
<dbReference type="EMBL" id="RBXO01000001">
    <property type="protein sequence ID" value="RKT57909.1"/>
    <property type="molecule type" value="Genomic_DNA"/>
</dbReference>
<dbReference type="InterPro" id="IPR025110">
    <property type="entry name" value="AMP-bd_C"/>
</dbReference>
<dbReference type="PANTHER" id="PTHR43767:SF1">
    <property type="entry name" value="NONRIBOSOMAL PEPTIDE SYNTHASE PES1 (EUROFUNG)-RELATED"/>
    <property type="match status" value="1"/>
</dbReference>
<evidence type="ECO:0000259" key="2">
    <source>
        <dbReference type="Pfam" id="PF13193"/>
    </source>
</evidence>
<evidence type="ECO:0000259" key="1">
    <source>
        <dbReference type="Pfam" id="PF00501"/>
    </source>
</evidence>
<dbReference type="Proteomes" id="UP000282084">
    <property type="component" value="Unassembled WGS sequence"/>
</dbReference>
<proteinExistence type="predicted"/>
<accession>A0A495W8Y5</accession>
<dbReference type="InterPro" id="IPR045851">
    <property type="entry name" value="AMP-bd_C_sf"/>
</dbReference>
<dbReference type="InterPro" id="IPR020845">
    <property type="entry name" value="AMP-binding_CS"/>
</dbReference>
<feature type="domain" description="AMP-dependent synthetase/ligase" evidence="1">
    <location>
        <begin position="13"/>
        <end position="355"/>
    </location>
</feature>
<dbReference type="Gene3D" id="3.40.50.12780">
    <property type="entry name" value="N-terminal domain of ligase-like"/>
    <property type="match status" value="1"/>
</dbReference>
<dbReference type="AlphaFoldDB" id="A0A495W8Y5"/>
<comment type="caution">
    <text evidence="3">The sequence shown here is derived from an EMBL/GenBank/DDBJ whole genome shotgun (WGS) entry which is preliminary data.</text>
</comment>
<feature type="domain" description="AMP-binding enzyme C-terminal" evidence="2">
    <location>
        <begin position="403"/>
        <end position="478"/>
    </location>
</feature>
<dbReference type="Pfam" id="PF00501">
    <property type="entry name" value="AMP-binding"/>
    <property type="match status" value="1"/>
</dbReference>
<sequence>MTASARNVADLVRASAHRGPKHVALVDVTTANSYTWAEFDSFVDREAHRLVDAGVEPGDRVVVRMPTGVAFCAAVFGVLRAGGVLVPAGPGQPARELQRLVADSGARLLVGEGAGADVEVLGPPVLAPGEPFEAVGAGEDLAVLGYTSGTSGVPRGAMLSHRALLANVDQCGALRPAPVTAGDRVLLALPLFHVYGLGPGLLQVAGAGATGVLLERFHPDGALTAIREHRVTAVVGVPPMYQAILAQPVQRLREDLATVRLFTSGAAPLAVGLLDAMRQAVGLPVYEGYGLTETGPVLTSTLVGGLPKAGSVGWPLPGVELRLVDTDGRPLDPDEDEPGTGLVAARGDNLFSGYWPDGAHGPDADGWFRTGDVGYLDEDGDLHLVDRAGDLIIVNGFNVYPHEVEQVVCELAGVAEAAAVGVPDPRAGESVKVVIVLDEGAVLTEDAVRDHCADRLAKFKVPAVVEFASALPHSPTGKLARARLRLPLG</sequence>
<dbReference type="Gene3D" id="3.30.300.30">
    <property type="match status" value="1"/>
</dbReference>
<dbReference type="SUPFAM" id="SSF56801">
    <property type="entry name" value="Acetyl-CoA synthetase-like"/>
    <property type="match status" value="1"/>
</dbReference>
<dbReference type="InterPro" id="IPR050237">
    <property type="entry name" value="ATP-dep_AMP-bd_enzyme"/>
</dbReference>
<gene>
    <name evidence="3" type="ORF">C8E97_6641</name>
</gene>
<evidence type="ECO:0000313" key="4">
    <source>
        <dbReference type="Proteomes" id="UP000282084"/>
    </source>
</evidence>
<evidence type="ECO:0000313" key="3">
    <source>
        <dbReference type="EMBL" id="RKT57909.1"/>
    </source>
</evidence>
<dbReference type="PROSITE" id="PS00455">
    <property type="entry name" value="AMP_BINDING"/>
    <property type="match status" value="1"/>
</dbReference>
<dbReference type="GO" id="GO:0016878">
    <property type="term" value="F:acid-thiol ligase activity"/>
    <property type="evidence" value="ECO:0007669"/>
    <property type="project" value="UniProtKB-ARBA"/>
</dbReference>
<dbReference type="PANTHER" id="PTHR43767">
    <property type="entry name" value="LONG-CHAIN-FATTY-ACID--COA LIGASE"/>
    <property type="match status" value="1"/>
</dbReference>
<dbReference type="InterPro" id="IPR042099">
    <property type="entry name" value="ANL_N_sf"/>
</dbReference>